<proteinExistence type="predicted"/>
<evidence type="ECO:0008006" key="3">
    <source>
        <dbReference type="Google" id="ProtNLM"/>
    </source>
</evidence>
<dbReference type="Pfam" id="PF08922">
    <property type="entry name" value="DUF1905"/>
    <property type="match status" value="1"/>
</dbReference>
<dbReference type="EMBL" id="FONG01000001">
    <property type="protein sequence ID" value="SFE06974.1"/>
    <property type="molecule type" value="Genomic_DNA"/>
</dbReference>
<dbReference type="Proteomes" id="UP000199323">
    <property type="component" value="Unassembled WGS sequence"/>
</dbReference>
<evidence type="ECO:0000313" key="1">
    <source>
        <dbReference type="EMBL" id="SFE06974.1"/>
    </source>
</evidence>
<accession>A0A1I1XHT7</accession>
<dbReference type="AlphaFoldDB" id="A0A1I1XHT7"/>
<dbReference type="STRING" id="380248.SAMN05216251_101394"/>
<dbReference type="RefSeq" id="WP_093711522.1">
    <property type="nucleotide sequence ID" value="NZ_FONG01000001.1"/>
</dbReference>
<dbReference type="OrthoDB" id="9808666at2"/>
<reference evidence="2" key="1">
    <citation type="submission" date="2016-10" db="EMBL/GenBank/DDBJ databases">
        <authorList>
            <person name="Varghese N."/>
            <person name="Submissions S."/>
        </authorList>
    </citation>
    <scope>NUCLEOTIDE SEQUENCE [LARGE SCALE GENOMIC DNA]</scope>
    <source>
        <strain evidence="2">CGMCC 4.3510</strain>
    </source>
</reference>
<dbReference type="InterPro" id="IPR015018">
    <property type="entry name" value="DUF1905"/>
</dbReference>
<name>A0A1I1XHT7_9ACTN</name>
<evidence type="ECO:0000313" key="2">
    <source>
        <dbReference type="Proteomes" id="UP000199323"/>
    </source>
</evidence>
<dbReference type="Gene3D" id="2.40.30.100">
    <property type="entry name" value="AF2212/PG0164-like"/>
    <property type="match status" value="1"/>
</dbReference>
<dbReference type="InterPro" id="IPR037079">
    <property type="entry name" value="AF2212/PG0164-like_sf"/>
</dbReference>
<gene>
    <name evidence="1" type="ORF">SAMN05216251_101394</name>
</gene>
<protein>
    <recommendedName>
        <fullName evidence="3">DUF1905 domain-containing protein</fullName>
    </recommendedName>
</protein>
<organism evidence="1 2">
    <name type="scientific">Actinacidiphila alni</name>
    <dbReference type="NCBI Taxonomy" id="380248"/>
    <lineage>
        <taxon>Bacteria</taxon>
        <taxon>Bacillati</taxon>
        <taxon>Actinomycetota</taxon>
        <taxon>Actinomycetes</taxon>
        <taxon>Kitasatosporales</taxon>
        <taxon>Streptomycetaceae</taxon>
        <taxon>Actinacidiphila</taxon>
    </lineage>
</organism>
<keyword evidence="2" id="KW-1185">Reference proteome</keyword>
<sequence length="107" mass="11552">MDGDIGAGDTEFVFAGRVVEWRGPAPYYFVPVPDEESADIAAVAALATYGWGVIPVRARIGGTAFETSLFPKDGGYLLPLKNAVRKPEELAAGDDVRVEMEVLLRRP</sequence>
<dbReference type="SUPFAM" id="SSF141694">
    <property type="entry name" value="AF2212/PG0164-like"/>
    <property type="match status" value="1"/>
</dbReference>